<dbReference type="GO" id="GO:0016787">
    <property type="term" value="F:hydrolase activity"/>
    <property type="evidence" value="ECO:0007669"/>
    <property type="project" value="UniProtKB-KW"/>
</dbReference>
<proteinExistence type="predicted"/>
<dbReference type="OrthoDB" id="9806902at2"/>
<evidence type="ECO:0000313" key="2">
    <source>
        <dbReference type="EMBL" id="TGE35238.1"/>
    </source>
</evidence>
<keyword evidence="2" id="KW-0378">Hydrolase</keyword>
<organism evidence="2 3">
    <name type="scientific">Desulfosporosinus fructosivorans</name>
    <dbReference type="NCBI Taxonomy" id="2018669"/>
    <lineage>
        <taxon>Bacteria</taxon>
        <taxon>Bacillati</taxon>
        <taxon>Bacillota</taxon>
        <taxon>Clostridia</taxon>
        <taxon>Eubacteriales</taxon>
        <taxon>Desulfitobacteriaceae</taxon>
        <taxon>Desulfosporosinus</taxon>
    </lineage>
</organism>
<dbReference type="Gene3D" id="3.40.50.1820">
    <property type="entry name" value="alpha/beta hydrolase"/>
    <property type="match status" value="1"/>
</dbReference>
<dbReference type="EMBL" id="SPQQ01000017">
    <property type="protein sequence ID" value="TGE35238.1"/>
    <property type="molecule type" value="Genomic_DNA"/>
</dbReference>
<reference evidence="2 3" key="1">
    <citation type="submission" date="2019-03" db="EMBL/GenBank/DDBJ databases">
        <title>Draft Genome Sequence of Desulfosporosinus fructosivorans Strain 63.6F, Isolated from Marine Sediment in the Baltic Sea.</title>
        <authorList>
            <person name="Hausmann B."/>
            <person name="Vandieken V."/>
            <person name="Pjevac P."/>
            <person name="Schreck K."/>
            <person name="Herbold C.W."/>
            <person name="Loy A."/>
        </authorList>
    </citation>
    <scope>NUCLEOTIDE SEQUENCE [LARGE SCALE GENOMIC DNA]</scope>
    <source>
        <strain evidence="2 3">63.6F</strain>
    </source>
</reference>
<dbReference type="PANTHER" id="PTHR11614">
    <property type="entry name" value="PHOSPHOLIPASE-RELATED"/>
    <property type="match status" value="1"/>
</dbReference>
<name>A0A4Z0QXJ5_9FIRM</name>
<evidence type="ECO:0000259" key="1">
    <source>
        <dbReference type="Pfam" id="PF12146"/>
    </source>
</evidence>
<comment type="caution">
    <text evidence="2">The sequence shown here is derived from an EMBL/GenBank/DDBJ whole genome shotgun (WGS) entry which is preliminary data.</text>
</comment>
<protein>
    <submittedName>
        <fullName evidence="2">Alpha/beta hydrolase</fullName>
    </submittedName>
</protein>
<feature type="domain" description="Serine aminopeptidase S33" evidence="1">
    <location>
        <begin position="29"/>
        <end position="293"/>
    </location>
</feature>
<dbReference type="Proteomes" id="UP000298460">
    <property type="component" value="Unassembled WGS sequence"/>
</dbReference>
<evidence type="ECO:0000313" key="3">
    <source>
        <dbReference type="Proteomes" id="UP000298460"/>
    </source>
</evidence>
<dbReference type="RefSeq" id="WP_135552205.1">
    <property type="nucleotide sequence ID" value="NZ_SPQQ01000017.1"/>
</dbReference>
<dbReference type="InterPro" id="IPR051044">
    <property type="entry name" value="MAG_DAG_Lipase"/>
</dbReference>
<dbReference type="SUPFAM" id="SSF53474">
    <property type="entry name" value="alpha/beta-Hydrolases"/>
    <property type="match status" value="1"/>
</dbReference>
<dbReference type="Pfam" id="PF12146">
    <property type="entry name" value="Hydrolase_4"/>
    <property type="match status" value="1"/>
</dbReference>
<dbReference type="InterPro" id="IPR022742">
    <property type="entry name" value="Hydrolase_4"/>
</dbReference>
<keyword evidence="3" id="KW-1185">Reference proteome</keyword>
<accession>A0A4Z0QXJ5</accession>
<dbReference type="AlphaFoldDB" id="A0A4Z0QXJ5"/>
<dbReference type="InterPro" id="IPR029058">
    <property type="entry name" value="AB_hydrolase_fold"/>
</dbReference>
<gene>
    <name evidence="2" type="ORF">E4K67_26275</name>
</gene>
<sequence>MSRNEFTFRSEEGTEIFVSTWMPDDKVTAKGIVQIAHGMAETGARYERFAKKLTENGYIVYINDHRGHGKTAKTVGNVGYLAETEGFKWLVEDLHQLSAIIKREKPNLPLFLLGHSMGSFVTQKYIMLYGQELKGTILTGSNGKQGIILHIARLLAKVEVMIHGRRAKSEKLAKMSSGRYNKAFKPNRTDFDWLSRDTTEVDKFINDPFCGTVFTAGFFYDLLTGLIEIENKRNIATVPKELPIYIFSGDKDTVGRQGKGIIKLFDTYKEIGIRNVSCKLYKDGRHEMLNETNREEVMRDVIAWLDGNLE</sequence>